<keyword evidence="7" id="KW-0067">ATP-binding</keyword>
<evidence type="ECO:0000256" key="3">
    <source>
        <dbReference type="ARBA" id="ARBA00022960"/>
    </source>
</evidence>
<feature type="domain" description="Mur ligase C-terminal" evidence="10">
    <location>
        <begin position="338"/>
        <end position="462"/>
    </location>
</feature>
<dbReference type="OrthoDB" id="9800958at2"/>
<comment type="function">
    <text evidence="7">Catalyzes the addition of meso-diaminopimelic acid to the nucleotide precursor UDP-N-acetylmuramoyl-L-alanyl-D-glutamate (UMAG) in the biosynthesis of bacterial cell-wall peptidoglycan.</text>
</comment>
<evidence type="ECO:0000256" key="2">
    <source>
        <dbReference type="ARBA" id="ARBA00022618"/>
    </source>
</evidence>
<evidence type="ECO:0000256" key="1">
    <source>
        <dbReference type="ARBA" id="ARBA00005898"/>
    </source>
</evidence>
<comment type="PTM">
    <text evidence="7">Carboxylation is probably crucial for Mg(2+) binding and, consequently, for the gamma-phosphate positioning of ATP.</text>
</comment>
<dbReference type="InterPro" id="IPR035911">
    <property type="entry name" value="MurE/MurF_N"/>
</dbReference>
<dbReference type="InterPro" id="IPR004101">
    <property type="entry name" value="Mur_ligase_C"/>
</dbReference>
<keyword evidence="7" id="KW-0547">Nucleotide-binding</keyword>
<dbReference type="PANTHER" id="PTHR23135">
    <property type="entry name" value="MUR LIGASE FAMILY MEMBER"/>
    <property type="match status" value="1"/>
</dbReference>
<dbReference type="GO" id="GO:0005737">
    <property type="term" value="C:cytoplasm"/>
    <property type="evidence" value="ECO:0007669"/>
    <property type="project" value="UniProtKB-SubCell"/>
</dbReference>
<keyword evidence="7" id="KW-0963">Cytoplasm</keyword>
<dbReference type="STRING" id="1443111.Z949_2274"/>
<dbReference type="AlphaFoldDB" id="A0A420DNL5"/>
<evidence type="ECO:0000256" key="6">
    <source>
        <dbReference type="ARBA" id="ARBA00023316"/>
    </source>
</evidence>
<name>A0A420DNL5_9RHOB</name>
<dbReference type="GO" id="GO:0051301">
    <property type="term" value="P:cell division"/>
    <property type="evidence" value="ECO:0007669"/>
    <property type="project" value="UniProtKB-KW"/>
</dbReference>
<dbReference type="InterPro" id="IPR000713">
    <property type="entry name" value="Mur_ligase_N"/>
</dbReference>
<sequence>MTTPSRSTLNSLGLMAAGGENPDLTGIEVDSRRVGAGKLFAALPGTEVHGATFVDAALERGAVAILTDAKGAQLAGVAVRTAGAALVISENPREALARSAALWFGAQPETMIAVTGTNGKTSVSTFVRQIWIEMGLAAVNLGTTGVEGAWSAPLAHTTPEPITLHRTLAQAAQAGITHAVMEASSHGLDQRRLDGVTLKAAGFTNFTQDHLDYHETFEAYFDAKAALFARVLPEDGTAVINIDDAKGVEMAAIATARGCGVITVGRDGGDLHLRAQRFDATGQDLRFDWRGKTYQKRLELIGGFQADNVLLAAALVIACGADAADVFDTIPHLTTVRGRMQLAATRDNGAAVFVDYAHTPDAIATALSAMRPHVMGRLIAIVGAGGDRDRAKRPLMGAAAHENADVVFVTDDNPRSEDPATIRAAVMAGCPDATEVGDRAEAILRGVNVLQPGDALLIAGKGHETGQTIGDDVLPFDDVEQASVAVAALDGRLA</sequence>
<dbReference type="GO" id="GO:0071555">
    <property type="term" value="P:cell wall organization"/>
    <property type="evidence" value="ECO:0007669"/>
    <property type="project" value="UniProtKB-KW"/>
</dbReference>
<feature type="binding site" evidence="7">
    <location>
        <begin position="412"/>
        <end position="415"/>
    </location>
    <ligand>
        <name>meso-2,6-diaminopimelate</name>
        <dbReference type="ChEBI" id="CHEBI:57791"/>
    </ligand>
</feature>
<comment type="catalytic activity">
    <reaction evidence="7">
        <text>UDP-N-acetyl-alpha-D-muramoyl-L-alanyl-D-glutamate + meso-2,6-diaminopimelate + ATP = UDP-N-acetyl-alpha-D-muramoyl-L-alanyl-gamma-D-glutamyl-meso-2,6-diaminopimelate + ADP + phosphate + H(+)</text>
        <dbReference type="Rhea" id="RHEA:23676"/>
        <dbReference type="ChEBI" id="CHEBI:15378"/>
        <dbReference type="ChEBI" id="CHEBI:30616"/>
        <dbReference type="ChEBI" id="CHEBI:43474"/>
        <dbReference type="ChEBI" id="CHEBI:57791"/>
        <dbReference type="ChEBI" id="CHEBI:83900"/>
        <dbReference type="ChEBI" id="CHEBI:83905"/>
        <dbReference type="ChEBI" id="CHEBI:456216"/>
        <dbReference type="EC" id="6.3.2.13"/>
    </reaction>
</comment>
<evidence type="ECO:0000256" key="4">
    <source>
        <dbReference type="ARBA" id="ARBA00022984"/>
    </source>
</evidence>
<dbReference type="GO" id="GO:0008360">
    <property type="term" value="P:regulation of cell shape"/>
    <property type="evidence" value="ECO:0007669"/>
    <property type="project" value="UniProtKB-KW"/>
</dbReference>
<feature type="binding site" evidence="7">
    <location>
        <position position="31"/>
    </location>
    <ligand>
        <name>UDP-N-acetyl-alpha-D-muramoyl-L-alanyl-D-glutamate</name>
        <dbReference type="ChEBI" id="CHEBI:83900"/>
    </ligand>
</feature>
<dbReference type="InterPro" id="IPR036565">
    <property type="entry name" value="Mur-like_cat_sf"/>
</dbReference>
<dbReference type="SUPFAM" id="SSF53623">
    <property type="entry name" value="MurD-like peptide ligases, catalytic domain"/>
    <property type="match status" value="1"/>
</dbReference>
<dbReference type="EC" id="6.3.2.13" evidence="7"/>
<evidence type="ECO:0000313" key="12">
    <source>
        <dbReference type="EMBL" id="RKE95777.1"/>
    </source>
</evidence>
<feature type="short sequence motif" description="Meso-diaminopimelate recognition motif" evidence="7">
    <location>
        <begin position="412"/>
        <end position="415"/>
    </location>
</feature>
<dbReference type="SUPFAM" id="SSF53244">
    <property type="entry name" value="MurD-like peptide ligases, peptide-binding domain"/>
    <property type="match status" value="1"/>
</dbReference>
<evidence type="ECO:0000259" key="11">
    <source>
        <dbReference type="Pfam" id="PF08245"/>
    </source>
</evidence>
<feature type="binding site" evidence="7">
    <location>
        <position position="464"/>
    </location>
    <ligand>
        <name>meso-2,6-diaminopimelate</name>
        <dbReference type="ChEBI" id="CHEBI:57791"/>
    </ligand>
</feature>
<keyword evidence="7 12" id="KW-0436">Ligase</keyword>
<dbReference type="SUPFAM" id="SSF63418">
    <property type="entry name" value="MurE/MurF N-terminal domain"/>
    <property type="match status" value="1"/>
</dbReference>
<keyword evidence="3 7" id="KW-0133">Cell shape</keyword>
<dbReference type="RefSeq" id="WP_025062733.1">
    <property type="nucleotide sequence ID" value="NZ_RAQK01000001.1"/>
</dbReference>
<feature type="binding site" evidence="7">
    <location>
        <position position="184"/>
    </location>
    <ligand>
        <name>UDP-N-acetyl-alpha-D-muramoyl-L-alanyl-D-glutamate</name>
        <dbReference type="ChEBI" id="CHEBI:83900"/>
    </ligand>
</feature>
<dbReference type="GO" id="GO:0008765">
    <property type="term" value="F:UDP-N-acetylmuramoylalanyl-D-glutamate-2,6-diaminopimelate ligase activity"/>
    <property type="evidence" value="ECO:0007669"/>
    <property type="project" value="UniProtKB-UniRule"/>
</dbReference>
<dbReference type="InterPro" id="IPR005761">
    <property type="entry name" value="UDP-N-AcMur-Glu-dNH2Pim_ligase"/>
</dbReference>
<evidence type="ECO:0000259" key="9">
    <source>
        <dbReference type="Pfam" id="PF01225"/>
    </source>
</evidence>
<keyword evidence="2 7" id="KW-0132">Cell division</keyword>
<keyword evidence="6 7" id="KW-0961">Cell wall biogenesis/degradation</keyword>
<dbReference type="GO" id="GO:0009252">
    <property type="term" value="P:peptidoglycan biosynthetic process"/>
    <property type="evidence" value="ECO:0007669"/>
    <property type="project" value="UniProtKB-UniRule"/>
</dbReference>
<dbReference type="Proteomes" id="UP000284407">
    <property type="component" value="Unassembled WGS sequence"/>
</dbReference>
<comment type="caution">
    <text evidence="12">The sequence shown here is derived from an EMBL/GenBank/DDBJ whole genome shotgun (WGS) entry which is preliminary data.</text>
</comment>
<dbReference type="GO" id="GO:0005524">
    <property type="term" value="F:ATP binding"/>
    <property type="evidence" value="ECO:0007669"/>
    <property type="project" value="UniProtKB-UniRule"/>
</dbReference>
<dbReference type="EMBL" id="RAQK01000001">
    <property type="protein sequence ID" value="RKE95777.1"/>
    <property type="molecule type" value="Genomic_DNA"/>
</dbReference>
<dbReference type="Gene3D" id="3.90.190.20">
    <property type="entry name" value="Mur ligase, C-terminal domain"/>
    <property type="match status" value="1"/>
</dbReference>
<evidence type="ECO:0000256" key="7">
    <source>
        <dbReference type="HAMAP-Rule" id="MF_00208"/>
    </source>
</evidence>
<evidence type="ECO:0000259" key="10">
    <source>
        <dbReference type="Pfam" id="PF02875"/>
    </source>
</evidence>
<dbReference type="InterPro" id="IPR013221">
    <property type="entry name" value="Mur_ligase_cen"/>
</dbReference>
<feature type="binding site" evidence="7">
    <location>
        <begin position="116"/>
        <end position="122"/>
    </location>
    <ligand>
        <name>ATP</name>
        <dbReference type="ChEBI" id="CHEBI:30616"/>
    </ligand>
</feature>
<feature type="modified residue" description="N6-carboxylysine" evidence="7">
    <location>
        <position position="224"/>
    </location>
</feature>
<dbReference type="GO" id="GO:0000287">
    <property type="term" value="F:magnesium ion binding"/>
    <property type="evidence" value="ECO:0007669"/>
    <property type="project" value="UniProtKB-UniRule"/>
</dbReference>
<feature type="binding site" evidence="7">
    <location>
        <begin position="157"/>
        <end position="158"/>
    </location>
    <ligand>
        <name>UDP-N-acetyl-alpha-D-muramoyl-L-alanyl-D-glutamate</name>
        <dbReference type="ChEBI" id="CHEBI:83900"/>
    </ligand>
</feature>
<reference evidence="12 13" key="1">
    <citation type="submission" date="2018-09" db="EMBL/GenBank/DDBJ databases">
        <title>Genomic Encyclopedia of Archaeal and Bacterial Type Strains, Phase II (KMG-II): from individual species to whole genera.</title>
        <authorList>
            <person name="Goeker M."/>
        </authorList>
    </citation>
    <scope>NUCLEOTIDE SEQUENCE [LARGE SCALE GENOMIC DNA]</scope>
    <source>
        <strain evidence="12 13">DSM 11458</strain>
    </source>
</reference>
<evidence type="ECO:0000256" key="8">
    <source>
        <dbReference type="RuleBase" id="RU004135"/>
    </source>
</evidence>
<dbReference type="HAMAP" id="MF_00208">
    <property type="entry name" value="MurE"/>
    <property type="match status" value="1"/>
</dbReference>
<comment type="cofactor">
    <cofactor evidence="7">
        <name>Mg(2+)</name>
        <dbReference type="ChEBI" id="CHEBI:18420"/>
    </cofactor>
</comment>
<keyword evidence="13" id="KW-1185">Reference proteome</keyword>
<proteinExistence type="inferred from homology"/>
<dbReference type="Pfam" id="PF01225">
    <property type="entry name" value="Mur_ligase"/>
    <property type="match status" value="1"/>
</dbReference>
<evidence type="ECO:0000313" key="13">
    <source>
        <dbReference type="Proteomes" id="UP000284407"/>
    </source>
</evidence>
<comment type="caution">
    <text evidence="7">Lacks conserved residue(s) required for the propagation of feature annotation.</text>
</comment>
<dbReference type="Gene3D" id="3.40.1390.10">
    <property type="entry name" value="MurE/MurF, N-terminal domain"/>
    <property type="match status" value="1"/>
</dbReference>
<keyword evidence="5 7" id="KW-0131">Cell cycle</keyword>
<dbReference type="NCBIfam" id="NF001124">
    <property type="entry name" value="PRK00139.1-2"/>
    <property type="match status" value="1"/>
</dbReference>
<protein>
    <recommendedName>
        <fullName evidence="7">UDP-N-acetylmuramoyl-L-alanyl-D-glutamate--2,6-diaminopimelate ligase</fullName>
        <ecNumber evidence="7">6.3.2.13</ecNumber>
    </recommendedName>
    <alternativeName>
        <fullName evidence="7">Meso-A2pm-adding enzyme</fullName>
    </alternativeName>
    <alternativeName>
        <fullName evidence="7">Meso-diaminopimelate-adding enzyme</fullName>
    </alternativeName>
    <alternativeName>
        <fullName evidence="7">UDP-MurNAc-L-Ala-D-Glu:meso-diaminopimelate ligase</fullName>
    </alternativeName>
    <alternativeName>
        <fullName evidence="7">UDP-MurNAc-tripeptide synthetase</fullName>
    </alternativeName>
    <alternativeName>
        <fullName evidence="7">UDP-N-acetylmuramyl-tripeptide synthetase</fullName>
    </alternativeName>
</protein>
<evidence type="ECO:0000256" key="5">
    <source>
        <dbReference type="ARBA" id="ARBA00023306"/>
    </source>
</evidence>
<dbReference type="Pfam" id="PF08245">
    <property type="entry name" value="Mur_ligase_M"/>
    <property type="match status" value="1"/>
</dbReference>
<dbReference type="PANTHER" id="PTHR23135:SF4">
    <property type="entry name" value="UDP-N-ACETYLMURAMOYL-L-ALANYL-D-GLUTAMATE--2,6-DIAMINOPIMELATE LIGASE MURE HOMOLOG, CHLOROPLASTIC"/>
    <property type="match status" value="1"/>
</dbReference>
<feature type="domain" description="Mur ligase N-terminal catalytic" evidence="9">
    <location>
        <begin position="24"/>
        <end position="101"/>
    </location>
</feature>
<dbReference type="Gene3D" id="3.40.1190.10">
    <property type="entry name" value="Mur-like, catalytic domain"/>
    <property type="match status" value="1"/>
</dbReference>
<comment type="pathway">
    <text evidence="7 8">Cell wall biogenesis; peptidoglycan biosynthesis.</text>
</comment>
<dbReference type="InterPro" id="IPR036615">
    <property type="entry name" value="Mur_ligase_C_dom_sf"/>
</dbReference>
<keyword evidence="4 7" id="KW-0573">Peptidoglycan synthesis</keyword>
<gene>
    <name evidence="7" type="primary">murE</name>
    <name evidence="12" type="ORF">C8N30_0314</name>
</gene>
<dbReference type="UniPathway" id="UPA00219"/>
<accession>A0A420DNL5</accession>
<dbReference type="NCBIfam" id="NF001126">
    <property type="entry name" value="PRK00139.1-4"/>
    <property type="match status" value="1"/>
</dbReference>
<comment type="similarity">
    <text evidence="1 7">Belongs to the MurCDEF family. MurE subfamily.</text>
</comment>
<feature type="binding site" evidence="7">
    <location>
        <position position="460"/>
    </location>
    <ligand>
        <name>meso-2,6-diaminopimelate</name>
        <dbReference type="ChEBI" id="CHEBI:57791"/>
    </ligand>
</feature>
<keyword evidence="7" id="KW-0460">Magnesium</keyword>
<feature type="binding site" evidence="7">
    <location>
        <position position="388"/>
    </location>
    <ligand>
        <name>meso-2,6-diaminopimelate</name>
        <dbReference type="ChEBI" id="CHEBI:57791"/>
    </ligand>
</feature>
<comment type="subcellular location">
    <subcellularLocation>
        <location evidence="7 8">Cytoplasm</location>
    </subcellularLocation>
</comment>
<feature type="binding site" evidence="7">
    <location>
        <position position="190"/>
    </location>
    <ligand>
        <name>UDP-N-acetyl-alpha-D-muramoyl-L-alanyl-D-glutamate</name>
        <dbReference type="ChEBI" id="CHEBI:83900"/>
    </ligand>
</feature>
<dbReference type="Pfam" id="PF02875">
    <property type="entry name" value="Mur_ligase_C"/>
    <property type="match status" value="1"/>
</dbReference>
<feature type="domain" description="Mur ligase central" evidence="11">
    <location>
        <begin position="114"/>
        <end position="315"/>
    </location>
</feature>
<dbReference type="NCBIfam" id="TIGR01085">
    <property type="entry name" value="murE"/>
    <property type="match status" value="1"/>
</dbReference>
<feature type="binding site" evidence="7">
    <location>
        <position position="192"/>
    </location>
    <ligand>
        <name>UDP-N-acetyl-alpha-D-muramoyl-L-alanyl-D-glutamate</name>
        <dbReference type="ChEBI" id="CHEBI:83900"/>
    </ligand>
</feature>
<organism evidence="12 13">
    <name type="scientific">Sulfitobacter guttiformis</name>
    <dbReference type="NCBI Taxonomy" id="74349"/>
    <lineage>
        <taxon>Bacteria</taxon>
        <taxon>Pseudomonadati</taxon>
        <taxon>Pseudomonadota</taxon>
        <taxon>Alphaproteobacteria</taxon>
        <taxon>Rhodobacterales</taxon>
        <taxon>Roseobacteraceae</taxon>
        <taxon>Sulfitobacter</taxon>
    </lineage>
</organism>